<keyword evidence="5" id="KW-1185">Reference proteome</keyword>
<dbReference type="RefSeq" id="WP_006011024.1">
    <property type="nucleotide sequence ID" value="NZ_BAEQ01000028.1"/>
</dbReference>
<dbReference type="Gene3D" id="3.30.160.20">
    <property type="match status" value="1"/>
</dbReference>
<dbReference type="InterPro" id="IPR000352">
    <property type="entry name" value="Pep_chain_release_fac_I"/>
</dbReference>
<gene>
    <name evidence="4" type="primary">yaeJ</name>
    <name evidence="4" type="ORF">GPAL_1831</name>
</gene>
<evidence type="ECO:0000313" key="5">
    <source>
        <dbReference type="Proteomes" id="UP000006251"/>
    </source>
</evidence>
<dbReference type="GO" id="GO:0043022">
    <property type="term" value="F:ribosome binding"/>
    <property type="evidence" value="ECO:0007669"/>
    <property type="project" value="TreeGrafter"/>
</dbReference>
<evidence type="ECO:0000313" key="4">
    <source>
        <dbReference type="EMBL" id="GAC28693.1"/>
    </source>
</evidence>
<evidence type="ECO:0000259" key="3">
    <source>
        <dbReference type="PROSITE" id="PS00745"/>
    </source>
</evidence>
<dbReference type="GO" id="GO:0004045">
    <property type="term" value="F:peptidyl-tRNA hydrolase activity"/>
    <property type="evidence" value="ECO:0007669"/>
    <property type="project" value="TreeGrafter"/>
</dbReference>
<name>K6ZIH3_9ALTE</name>
<dbReference type="Proteomes" id="UP000006251">
    <property type="component" value="Unassembled WGS sequence"/>
</dbReference>
<feature type="region of interest" description="Disordered" evidence="2">
    <location>
        <begin position="99"/>
        <end position="138"/>
    </location>
</feature>
<comment type="caution">
    <text evidence="4">The sequence shown here is derived from an EMBL/GenBank/DDBJ whole genome shotgun (WGS) entry which is preliminary data.</text>
</comment>
<dbReference type="OrthoDB" id="9815709at2"/>
<dbReference type="AlphaFoldDB" id="K6ZIH3"/>
<dbReference type="PROSITE" id="PS00745">
    <property type="entry name" value="RF_PROK_I"/>
    <property type="match status" value="1"/>
</dbReference>
<organism evidence="4 5">
    <name type="scientific">Brumicola pallidula DSM 14239 = ACAM 615</name>
    <dbReference type="NCBI Taxonomy" id="1121922"/>
    <lineage>
        <taxon>Bacteria</taxon>
        <taxon>Pseudomonadati</taxon>
        <taxon>Pseudomonadota</taxon>
        <taxon>Gammaproteobacteria</taxon>
        <taxon>Alteromonadales</taxon>
        <taxon>Alteromonadaceae</taxon>
        <taxon>Brumicola</taxon>
    </lineage>
</organism>
<comment type="similarity">
    <text evidence="1">Belongs to the prokaryotic/mitochondrial release factor family.</text>
</comment>
<reference evidence="5" key="1">
    <citation type="journal article" date="2014" name="Environ. Microbiol.">
        <title>Comparative genomics of the marine bacterial genus Glaciecola reveals the high degree of genomic diversity and genomic characteristic for cold adaptation.</title>
        <authorList>
            <person name="Qin Q.L."/>
            <person name="Xie B.B."/>
            <person name="Yu Y."/>
            <person name="Shu Y.L."/>
            <person name="Rong J.C."/>
            <person name="Zhang Y.J."/>
            <person name="Zhao D.L."/>
            <person name="Chen X.L."/>
            <person name="Zhang X.Y."/>
            <person name="Chen B."/>
            <person name="Zhou B.C."/>
            <person name="Zhang Y.Z."/>
        </authorList>
    </citation>
    <scope>NUCLEOTIDE SEQUENCE [LARGE SCALE GENOMIC DNA]</scope>
    <source>
        <strain evidence="5">ACAM 615</strain>
    </source>
</reference>
<dbReference type="NCBIfam" id="NF006718">
    <property type="entry name" value="PRK09256.1"/>
    <property type="match status" value="1"/>
</dbReference>
<dbReference type="Pfam" id="PF00472">
    <property type="entry name" value="RF-1"/>
    <property type="match status" value="1"/>
</dbReference>
<dbReference type="EMBL" id="BAEQ01000028">
    <property type="protein sequence ID" value="GAC28693.1"/>
    <property type="molecule type" value="Genomic_DNA"/>
</dbReference>
<dbReference type="GO" id="GO:0003747">
    <property type="term" value="F:translation release factor activity"/>
    <property type="evidence" value="ECO:0007669"/>
    <property type="project" value="InterPro"/>
</dbReference>
<dbReference type="InterPro" id="IPR045853">
    <property type="entry name" value="Pep_chain_release_fac_I_sf"/>
</dbReference>
<dbReference type="STRING" id="1121922.GCA_000428905_02001"/>
<dbReference type="PANTHER" id="PTHR47814">
    <property type="entry name" value="PEPTIDYL-TRNA HYDROLASE ARFB"/>
    <property type="match status" value="1"/>
</dbReference>
<protein>
    <submittedName>
        <fullName evidence="4">Ribosome-associated protein</fullName>
    </submittedName>
</protein>
<evidence type="ECO:0000256" key="2">
    <source>
        <dbReference type="SAM" id="MobiDB-lite"/>
    </source>
</evidence>
<feature type="domain" description="Prokaryotic-type class I peptide chain release factors" evidence="3">
    <location>
        <begin position="22"/>
        <end position="38"/>
    </location>
</feature>
<dbReference type="GO" id="GO:0072344">
    <property type="term" value="P:rescue of stalled ribosome"/>
    <property type="evidence" value="ECO:0007669"/>
    <property type="project" value="TreeGrafter"/>
</dbReference>
<dbReference type="SUPFAM" id="SSF75620">
    <property type="entry name" value="Release factor"/>
    <property type="match status" value="1"/>
</dbReference>
<accession>K6ZIH3</accession>
<sequence>MAVFITHQISIDESEFSLTATRSQGAGGQHVNKVATAIYLRFDINQSSLPDKIKTKLLESNDTRITSDGVMVIRAQNHRTQEQNKRDAIKRLANVIKESTYEKPVRKPTRPSRSSQRKRMDSKTKSGQQKQLRKKIDM</sequence>
<dbReference type="PANTHER" id="PTHR47814:SF1">
    <property type="entry name" value="PEPTIDYL-TRNA HYDROLASE ARFB"/>
    <property type="match status" value="1"/>
</dbReference>
<evidence type="ECO:0000256" key="1">
    <source>
        <dbReference type="ARBA" id="ARBA00010835"/>
    </source>
</evidence>
<proteinExistence type="inferred from homology"/>